<keyword evidence="2" id="KW-1185">Reference proteome</keyword>
<gene>
    <name evidence="1" type="ORF">Hamer_G030985</name>
</gene>
<proteinExistence type="predicted"/>
<dbReference type="Proteomes" id="UP000747542">
    <property type="component" value="Unassembled WGS sequence"/>
</dbReference>
<feature type="non-terminal residue" evidence="1">
    <location>
        <position position="72"/>
    </location>
</feature>
<organism evidence="1 2">
    <name type="scientific">Homarus americanus</name>
    <name type="common">American lobster</name>
    <dbReference type="NCBI Taxonomy" id="6706"/>
    <lineage>
        <taxon>Eukaryota</taxon>
        <taxon>Metazoa</taxon>
        <taxon>Ecdysozoa</taxon>
        <taxon>Arthropoda</taxon>
        <taxon>Crustacea</taxon>
        <taxon>Multicrustacea</taxon>
        <taxon>Malacostraca</taxon>
        <taxon>Eumalacostraca</taxon>
        <taxon>Eucarida</taxon>
        <taxon>Decapoda</taxon>
        <taxon>Pleocyemata</taxon>
        <taxon>Astacidea</taxon>
        <taxon>Nephropoidea</taxon>
        <taxon>Nephropidae</taxon>
        <taxon>Homarus</taxon>
    </lineage>
</organism>
<accession>A0A8J5JTR9</accession>
<protein>
    <submittedName>
        <fullName evidence="1">Uncharacterized protein</fullName>
    </submittedName>
</protein>
<reference evidence="1" key="1">
    <citation type="journal article" date="2021" name="Sci. Adv.">
        <title>The American lobster genome reveals insights on longevity, neural, and immune adaptations.</title>
        <authorList>
            <person name="Polinski J.M."/>
            <person name="Zimin A.V."/>
            <person name="Clark K.F."/>
            <person name="Kohn A.B."/>
            <person name="Sadowski N."/>
            <person name="Timp W."/>
            <person name="Ptitsyn A."/>
            <person name="Khanna P."/>
            <person name="Romanova D.Y."/>
            <person name="Williams P."/>
            <person name="Greenwood S.J."/>
            <person name="Moroz L.L."/>
            <person name="Walt D.R."/>
            <person name="Bodnar A.G."/>
        </authorList>
    </citation>
    <scope>NUCLEOTIDE SEQUENCE</scope>
    <source>
        <strain evidence="1">GMGI-L3</strain>
    </source>
</reference>
<evidence type="ECO:0000313" key="2">
    <source>
        <dbReference type="Proteomes" id="UP000747542"/>
    </source>
</evidence>
<dbReference type="AlphaFoldDB" id="A0A8J5JTR9"/>
<sequence length="72" mass="8337">MEVLRYLSTAADPNMKETFIYQLNQLHLNPFPYPFLESGVGSLFLGSTLLPEHYNSGFMARHFCIWDKELPV</sequence>
<name>A0A8J5JTR9_HOMAM</name>
<comment type="caution">
    <text evidence="1">The sequence shown here is derived from an EMBL/GenBank/DDBJ whole genome shotgun (WGS) entry which is preliminary data.</text>
</comment>
<dbReference type="EMBL" id="JAHLQT010025596">
    <property type="protein sequence ID" value="KAG7164101.1"/>
    <property type="molecule type" value="Genomic_DNA"/>
</dbReference>
<evidence type="ECO:0000313" key="1">
    <source>
        <dbReference type="EMBL" id="KAG7164101.1"/>
    </source>
</evidence>